<name>A0ABY4E4A5_9NEIS</name>
<evidence type="ECO:0000313" key="2">
    <source>
        <dbReference type="EMBL" id="UOO90332.1"/>
    </source>
</evidence>
<evidence type="ECO:0008006" key="4">
    <source>
        <dbReference type="Google" id="ProtNLM"/>
    </source>
</evidence>
<organism evidence="2 3">
    <name type="scientific">Vitreoscilla massiliensis</name>
    <dbReference type="NCBI Taxonomy" id="1689272"/>
    <lineage>
        <taxon>Bacteria</taxon>
        <taxon>Pseudomonadati</taxon>
        <taxon>Pseudomonadota</taxon>
        <taxon>Betaproteobacteria</taxon>
        <taxon>Neisseriales</taxon>
        <taxon>Neisseriaceae</taxon>
        <taxon>Vitreoscilla</taxon>
    </lineage>
</organism>
<dbReference type="EMBL" id="CP091511">
    <property type="protein sequence ID" value="UOO90332.1"/>
    <property type="molecule type" value="Genomic_DNA"/>
</dbReference>
<keyword evidence="3" id="KW-1185">Reference proteome</keyword>
<accession>A0ABY4E4A5</accession>
<evidence type="ECO:0000256" key="1">
    <source>
        <dbReference type="SAM" id="Phobius"/>
    </source>
</evidence>
<sequence length="245" mass="25376">MQLLKWLFAVLVVLNLIVFANVVTQKMNGNRPKQNPAVVAVPISGGTDANGNPVPAPSAGTTSGSRIVAPVASRQSSGGGGGNNVIDTTALPKNAPNCSAQITLPEDAYHRLKNFINGWNNAATRNVVENKHSGKAQGVQYQVLVAGSSDEALQQLRSAGISASPQGGSISLGVYPDAGKANSVRERAVAAGVGGVIVSERGSAQTALTSAQYTVSFRNITNQDAQKINEVLGRYGRLQRSACAQ</sequence>
<dbReference type="Proteomes" id="UP000832011">
    <property type="component" value="Chromosome"/>
</dbReference>
<dbReference type="RefSeq" id="WP_058355786.1">
    <property type="nucleotide sequence ID" value="NZ_CABKVG010000008.1"/>
</dbReference>
<feature type="transmembrane region" description="Helical" evidence="1">
    <location>
        <begin position="6"/>
        <end position="24"/>
    </location>
</feature>
<keyword evidence="1" id="KW-0472">Membrane</keyword>
<keyword evidence="1" id="KW-0812">Transmembrane</keyword>
<reference evidence="2 3" key="1">
    <citation type="journal article" date="2022" name="Res Sq">
        <title>Evolution of multicellular longitudinally dividing oral cavity symbionts (Neisseriaceae).</title>
        <authorList>
            <person name="Nyongesa S."/>
            <person name="Weber P."/>
            <person name="Bernet E."/>
            <person name="Pullido F."/>
            <person name="Nieckarz M."/>
            <person name="Delaby M."/>
            <person name="Nieves C."/>
            <person name="Viehboeck T."/>
            <person name="Krause N."/>
            <person name="Rivera-Millot A."/>
            <person name="Nakamura A."/>
            <person name="Vischer N."/>
            <person name="VanNieuwenhze M."/>
            <person name="Brun Y."/>
            <person name="Cava F."/>
            <person name="Bulgheresi S."/>
            <person name="Veyrier F."/>
        </authorList>
    </citation>
    <scope>NUCLEOTIDE SEQUENCE [LARGE SCALE GENOMIC DNA]</scope>
    <source>
        <strain evidence="2 3">SN4</strain>
    </source>
</reference>
<proteinExistence type="predicted"/>
<keyword evidence="1" id="KW-1133">Transmembrane helix</keyword>
<evidence type="ECO:0000313" key="3">
    <source>
        <dbReference type="Proteomes" id="UP000832011"/>
    </source>
</evidence>
<gene>
    <name evidence="2" type="ORF">LVJ82_04945</name>
</gene>
<protein>
    <recommendedName>
        <fullName evidence="4">SPOR domain-containing protein</fullName>
    </recommendedName>
</protein>